<dbReference type="GO" id="GO:0000324">
    <property type="term" value="C:fungal-type vacuole"/>
    <property type="evidence" value="ECO:0007669"/>
    <property type="project" value="TreeGrafter"/>
</dbReference>
<evidence type="ECO:0000256" key="8">
    <source>
        <dbReference type="RuleBase" id="RU368068"/>
    </source>
</evidence>
<feature type="binding site" evidence="7">
    <location>
        <position position="159"/>
    </location>
    <ligand>
        <name>L-glutamate</name>
        <dbReference type="ChEBI" id="CHEBI:29985"/>
    </ligand>
</feature>
<dbReference type="Pfam" id="PF01019">
    <property type="entry name" value="G_glu_transpept"/>
    <property type="match status" value="1"/>
</dbReference>
<comment type="function">
    <text evidence="8">Cleaves the gamma-glutamyl peptide bond of glutathione and glutathione conjugates.</text>
</comment>
<dbReference type="EC" id="2.3.2.2" evidence="8"/>
<sequence>MIDEKHQAGPKTGALSRIFSPNRRLVNILLSLVILTYCFISWRSIPLLGDQRPFSYPPDHVLSSYMQITRDPLGEPLGYPTLSPNASHLHIGEKAMISCDVPICSQMGGDILRKGGNAADAAVTVALCIGSINSHSSGIGGGGYITSSFENDVISIDAREMAPQSAFKEMYREREILSKFGGLAVAVPGELKGLYELYQRHGSKNVSWYELFEPVIELNRKGFRTGRVVAKALKSLETYVPILKLTSIFNTWDFIFKDKDNYEFVQEDDIIKRESLANTLELIAKSGSSDIFYDPKGPIVESLVQVINGLGGWIDREDFANYQVSVEKALKFDFNSSQEESFSLFTSSGSSSGLALITALNFFSTLHNKSPTSDVPLKIHRTIESMKWMASARSNFGDFLVHKDSSSNKTFRQDLIDKYSSLNWSQSTIESKYSDNRTFPWQHYEPKYELTEPHGTSHFSIVDKSGNAVGMTTTVNLLFGSLVYDNRTGIILNNEMDDFSVPNSPNAFNLTPSIYNFIEPKKRPLSSTSPTIVMTKQGTQLVPSLVIGAAGGSRITTAIFQALVNIYYDNIPLLKAISYPRLHHQLIPEYAMCENYEVFQDRYQDINMIRELRDRFGHDFQETGPLTVMNGVKGHEDNKGKLILEGVADYWRKLGEAWGY</sequence>
<evidence type="ECO:0000256" key="6">
    <source>
        <dbReference type="PIRSR" id="PIRSR600101-1"/>
    </source>
</evidence>
<dbReference type="AlphaFoldDB" id="A0A9P0QLX6"/>
<comment type="catalytic activity">
    <reaction evidence="1 8">
        <text>an S-substituted glutathione + H2O = an S-substituted L-cysteinylglycine + L-glutamate</text>
        <dbReference type="Rhea" id="RHEA:59468"/>
        <dbReference type="ChEBI" id="CHEBI:15377"/>
        <dbReference type="ChEBI" id="CHEBI:29985"/>
        <dbReference type="ChEBI" id="CHEBI:90779"/>
        <dbReference type="ChEBI" id="CHEBI:143103"/>
        <dbReference type="EC" id="3.4.19.13"/>
    </reaction>
</comment>
<evidence type="ECO:0000256" key="3">
    <source>
        <dbReference type="ARBA" id="ARBA00005115"/>
    </source>
</evidence>
<dbReference type="GO" id="GO:0103068">
    <property type="term" value="F:leukotriene C4 gamma-glutamyl transferase activity"/>
    <property type="evidence" value="ECO:0007669"/>
    <property type="project" value="UniProtKB-EC"/>
</dbReference>
<feature type="transmembrane region" description="Helical" evidence="9">
    <location>
        <begin position="25"/>
        <end position="45"/>
    </location>
</feature>
<keyword evidence="8" id="KW-0808">Transferase</keyword>
<dbReference type="Proteomes" id="UP000837801">
    <property type="component" value="Unassembled WGS sequence"/>
</dbReference>
<protein>
    <recommendedName>
        <fullName evidence="8">Glutathione hydrolase</fullName>
        <ecNumber evidence="8">2.3.2.2</ecNumber>
        <ecNumber evidence="8">3.4.19.13</ecNumber>
    </recommendedName>
    <alternativeName>
        <fullName evidence="8">Gamma-glutamyltransferase</fullName>
    </alternativeName>
    <alternativeName>
        <fullName evidence="8">Gamma-glutamyltranspeptidase</fullName>
    </alternativeName>
</protein>
<dbReference type="InterPro" id="IPR043137">
    <property type="entry name" value="GGT_ssub_C"/>
</dbReference>
<dbReference type="EMBL" id="CAKXYY010000002">
    <property type="protein sequence ID" value="CAH2351089.1"/>
    <property type="molecule type" value="Genomic_DNA"/>
</dbReference>
<keyword evidence="11" id="KW-1185">Reference proteome</keyword>
<comment type="pathway">
    <text evidence="3 8">Sulfur metabolism; glutathione metabolism.</text>
</comment>
<dbReference type="Gene3D" id="1.10.246.130">
    <property type="match status" value="1"/>
</dbReference>
<dbReference type="InterPro" id="IPR029055">
    <property type="entry name" value="Ntn_hydrolases_N"/>
</dbReference>
<keyword evidence="8 10" id="KW-0378">Hydrolase</keyword>
<dbReference type="GO" id="GO:0036374">
    <property type="term" value="F:glutathione hydrolase activity"/>
    <property type="evidence" value="ECO:0007669"/>
    <property type="project" value="UniProtKB-UniRule"/>
</dbReference>
<proteinExistence type="inferred from homology"/>
<dbReference type="PANTHER" id="PTHR11686:SF9">
    <property type="entry name" value="RE13973P"/>
    <property type="match status" value="1"/>
</dbReference>
<evidence type="ECO:0000256" key="2">
    <source>
        <dbReference type="ARBA" id="ARBA00001089"/>
    </source>
</evidence>
<evidence type="ECO:0000256" key="4">
    <source>
        <dbReference type="ARBA" id="ARBA00009381"/>
    </source>
</evidence>
<keyword evidence="8" id="KW-0012">Acyltransferase</keyword>
<dbReference type="FunFam" id="3.60.20.40:FF:000001">
    <property type="entry name" value="Gamma-glutamyltranspeptidase 1"/>
    <property type="match status" value="1"/>
</dbReference>
<comment type="catalytic activity">
    <reaction evidence="5 8">
        <text>an N-terminal (5-L-glutamyl)-[peptide] + an alpha-amino acid = 5-L-glutamyl amino acid + an N-terminal L-alpha-aminoacyl-[peptide]</text>
        <dbReference type="Rhea" id="RHEA:23904"/>
        <dbReference type="Rhea" id="RHEA-COMP:9780"/>
        <dbReference type="Rhea" id="RHEA-COMP:9795"/>
        <dbReference type="ChEBI" id="CHEBI:77644"/>
        <dbReference type="ChEBI" id="CHEBI:78597"/>
        <dbReference type="ChEBI" id="CHEBI:78599"/>
        <dbReference type="ChEBI" id="CHEBI:78608"/>
        <dbReference type="EC" id="2.3.2.2"/>
    </reaction>
</comment>
<feature type="binding site" evidence="7">
    <location>
        <begin position="474"/>
        <end position="476"/>
    </location>
    <ligand>
        <name>L-glutamate</name>
        <dbReference type="ChEBI" id="CHEBI:29985"/>
    </ligand>
</feature>
<comment type="similarity">
    <text evidence="4">Belongs to the gamma-glutamyltransferase family.</text>
</comment>
<keyword evidence="9" id="KW-0812">Transmembrane</keyword>
<name>A0A9P0QLX6_9ASCO</name>
<accession>A0A9P0QLX6</accession>
<dbReference type="GO" id="GO:0005886">
    <property type="term" value="C:plasma membrane"/>
    <property type="evidence" value="ECO:0007669"/>
    <property type="project" value="TreeGrafter"/>
</dbReference>
<evidence type="ECO:0000313" key="11">
    <source>
        <dbReference type="Proteomes" id="UP000837801"/>
    </source>
</evidence>
<feature type="binding site" evidence="7">
    <location>
        <begin position="526"/>
        <end position="527"/>
    </location>
    <ligand>
        <name>L-glutamate</name>
        <dbReference type="ChEBI" id="CHEBI:29985"/>
    </ligand>
</feature>
<dbReference type="OrthoDB" id="1081007at2759"/>
<feature type="binding site" evidence="7">
    <location>
        <position position="552"/>
    </location>
    <ligand>
        <name>L-glutamate</name>
        <dbReference type="ChEBI" id="CHEBI:29985"/>
    </ligand>
</feature>
<dbReference type="InterPro" id="IPR000101">
    <property type="entry name" value="GGT_peptidase"/>
</dbReference>
<dbReference type="InterPro" id="IPR043138">
    <property type="entry name" value="GGT_lsub"/>
</dbReference>
<organism evidence="10 11">
    <name type="scientific">[Candida] railenensis</name>
    <dbReference type="NCBI Taxonomy" id="45579"/>
    <lineage>
        <taxon>Eukaryota</taxon>
        <taxon>Fungi</taxon>
        <taxon>Dikarya</taxon>
        <taxon>Ascomycota</taxon>
        <taxon>Saccharomycotina</taxon>
        <taxon>Pichiomycetes</taxon>
        <taxon>Debaryomycetaceae</taxon>
        <taxon>Kurtzmaniella</taxon>
    </lineage>
</organism>
<dbReference type="NCBIfam" id="TIGR00066">
    <property type="entry name" value="g_glut_trans"/>
    <property type="match status" value="1"/>
</dbReference>
<keyword evidence="9" id="KW-1133">Transmembrane helix</keyword>
<dbReference type="EC" id="3.4.19.13" evidence="8"/>
<feature type="active site" description="Nucleophile" evidence="6">
    <location>
        <position position="456"/>
    </location>
</feature>
<evidence type="ECO:0000256" key="7">
    <source>
        <dbReference type="PIRSR" id="PIRSR600101-2"/>
    </source>
</evidence>
<dbReference type="PANTHER" id="PTHR11686">
    <property type="entry name" value="GAMMA GLUTAMYL TRANSPEPTIDASE"/>
    <property type="match status" value="1"/>
</dbReference>
<keyword evidence="9" id="KW-0472">Membrane</keyword>
<dbReference type="PRINTS" id="PR01210">
    <property type="entry name" value="GGTRANSPTASE"/>
</dbReference>
<comment type="caution">
    <text evidence="10">The sequence shown here is derived from an EMBL/GenBank/DDBJ whole genome shotgun (WGS) entry which is preliminary data.</text>
</comment>
<feature type="binding site" evidence="7">
    <location>
        <position position="498"/>
    </location>
    <ligand>
        <name>L-glutamate</name>
        <dbReference type="ChEBI" id="CHEBI:29985"/>
    </ligand>
</feature>
<dbReference type="SUPFAM" id="SSF56235">
    <property type="entry name" value="N-terminal nucleophile aminohydrolases (Ntn hydrolases)"/>
    <property type="match status" value="1"/>
</dbReference>
<comment type="catalytic activity">
    <reaction evidence="2 8">
        <text>glutathione + H2O = L-cysteinylglycine + L-glutamate</text>
        <dbReference type="Rhea" id="RHEA:28807"/>
        <dbReference type="ChEBI" id="CHEBI:15377"/>
        <dbReference type="ChEBI" id="CHEBI:29985"/>
        <dbReference type="ChEBI" id="CHEBI:57925"/>
        <dbReference type="ChEBI" id="CHEBI:61694"/>
        <dbReference type="EC" id="3.4.19.13"/>
    </reaction>
</comment>
<reference evidence="10" key="1">
    <citation type="submission" date="2022-03" db="EMBL/GenBank/DDBJ databases">
        <authorList>
            <person name="Legras J.-L."/>
            <person name="Devillers H."/>
            <person name="Grondin C."/>
        </authorList>
    </citation>
    <scope>NUCLEOTIDE SEQUENCE</scope>
    <source>
        <strain evidence="10">CLIB 1423</strain>
    </source>
</reference>
<evidence type="ECO:0000313" key="10">
    <source>
        <dbReference type="EMBL" id="CAH2351089.1"/>
    </source>
</evidence>
<dbReference type="Gene3D" id="3.60.20.40">
    <property type="match status" value="1"/>
</dbReference>
<dbReference type="GO" id="GO:0006751">
    <property type="term" value="P:glutathione catabolic process"/>
    <property type="evidence" value="ECO:0007669"/>
    <property type="project" value="UniProtKB-UniRule"/>
</dbReference>
<evidence type="ECO:0000256" key="1">
    <source>
        <dbReference type="ARBA" id="ARBA00001049"/>
    </source>
</evidence>
<gene>
    <name evidence="10" type="ORF">CLIB1423_02S11980</name>
</gene>
<evidence type="ECO:0000256" key="9">
    <source>
        <dbReference type="SAM" id="Phobius"/>
    </source>
</evidence>
<evidence type="ECO:0000256" key="5">
    <source>
        <dbReference type="ARBA" id="ARBA00047417"/>
    </source>
</evidence>